<sequence>MDEFSIIRSFALRIGQGIPAKSALALALAEWAAPNMPWLLDEVAQETPDWADICAKLAASEARVSEPSHGLATAKELADLLGFAAFDARLLQLAIAAERLPRVQALVQIAARHGHDMPVLLGELAGAESATAEGAVRRSPVLRMGLAGFELGRDGVLRLDLRWQLNRLLNRAPSAGEDLLSLLVGARQEARLTLEDFGHVADADMLRRLLAGALAHRAGGINILIHGPPGTGKTELALALAAAAQAPLHAIGEADDDGEEPTRWDRVQALQLAQRALSGQTRPAILLFDEMEDLIGDTQRSQGDWMHRREGSKVFINRMLETNPLPVIWTTNALGNVDDAILRRMSFVLRMGHPPRSTALRMAQNIARDEGVTTSDAMAALIDVAPETTSVLRVSARVARLAGERDGGARAAGSLVQALRGGPMPLASEEMIDLDLFETGRPLAPLLDAVAAGGGSDVSLLLSGPPGTGKTALAHHFARALDRPLLVKRASDLLSKWVGETEKAIAEAFEEARRSDGVLLFDEADSLLFDRSQARASWEVGQVNELLTWLDRHPLPVVAATNHADKLDPASLRRFVFKLKLEPLGPERVMRAFRQRFGMEPPEGLAALRNLTPGDFAVVARQLRHAPARDAADILARLRDESEAKGGASVRMGF</sequence>
<feature type="domain" description="AAA+ ATPase" evidence="1">
    <location>
        <begin position="219"/>
        <end position="355"/>
    </location>
</feature>
<dbReference type="Proteomes" id="UP000282837">
    <property type="component" value="Unassembled WGS sequence"/>
</dbReference>
<evidence type="ECO:0000313" key="3">
    <source>
        <dbReference type="Proteomes" id="UP000282837"/>
    </source>
</evidence>
<dbReference type="GO" id="GO:0016887">
    <property type="term" value="F:ATP hydrolysis activity"/>
    <property type="evidence" value="ECO:0007669"/>
    <property type="project" value="InterPro"/>
</dbReference>
<keyword evidence="3" id="KW-1185">Reference proteome</keyword>
<dbReference type="PANTHER" id="PTHR23077">
    <property type="entry name" value="AAA-FAMILY ATPASE"/>
    <property type="match status" value="1"/>
</dbReference>
<gene>
    <name evidence="2" type="ORF">EOE18_17700</name>
</gene>
<dbReference type="SUPFAM" id="SSF52540">
    <property type="entry name" value="P-loop containing nucleoside triphosphate hydrolases"/>
    <property type="match status" value="2"/>
</dbReference>
<dbReference type="CDD" id="cd19481">
    <property type="entry name" value="RecA-like_protease"/>
    <property type="match status" value="1"/>
</dbReference>
<dbReference type="EMBL" id="SACO01000025">
    <property type="protein sequence ID" value="RVU02204.1"/>
    <property type="molecule type" value="Genomic_DNA"/>
</dbReference>
<dbReference type="InterPro" id="IPR003593">
    <property type="entry name" value="AAA+_ATPase"/>
</dbReference>
<dbReference type="Gene3D" id="3.40.50.300">
    <property type="entry name" value="P-loop containing nucleotide triphosphate hydrolases"/>
    <property type="match status" value="2"/>
</dbReference>
<accession>A0A3S2V9R3</accession>
<protein>
    <submittedName>
        <fullName evidence="2">AAA family ATPase</fullName>
    </submittedName>
</protein>
<evidence type="ECO:0000259" key="1">
    <source>
        <dbReference type="SMART" id="SM00382"/>
    </source>
</evidence>
<reference evidence="2 3" key="1">
    <citation type="submission" date="2019-01" db="EMBL/GenBank/DDBJ databases">
        <authorList>
            <person name="Chen W.-M."/>
        </authorList>
    </citation>
    <scope>NUCLEOTIDE SEQUENCE [LARGE SCALE GENOMIC DNA]</scope>
    <source>
        <strain evidence="2 3">FSY-9</strain>
    </source>
</reference>
<comment type="caution">
    <text evidence="2">The sequence shown here is derived from an EMBL/GenBank/DDBJ whole genome shotgun (WGS) entry which is preliminary data.</text>
</comment>
<evidence type="ECO:0000313" key="2">
    <source>
        <dbReference type="EMBL" id="RVU02204.1"/>
    </source>
</evidence>
<dbReference type="RefSeq" id="WP_127712000.1">
    <property type="nucleotide sequence ID" value="NZ_SACO01000025.1"/>
</dbReference>
<dbReference type="OrthoDB" id="7438987at2"/>
<dbReference type="SMART" id="SM00382">
    <property type="entry name" value="AAA"/>
    <property type="match status" value="2"/>
</dbReference>
<dbReference type="InterPro" id="IPR027417">
    <property type="entry name" value="P-loop_NTPase"/>
</dbReference>
<organism evidence="2 3">
    <name type="scientific">Novosphingobium umbonatum</name>
    <dbReference type="NCBI Taxonomy" id="1908524"/>
    <lineage>
        <taxon>Bacteria</taxon>
        <taxon>Pseudomonadati</taxon>
        <taxon>Pseudomonadota</taxon>
        <taxon>Alphaproteobacteria</taxon>
        <taxon>Sphingomonadales</taxon>
        <taxon>Sphingomonadaceae</taxon>
        <taxon>Novosphingobium</taxon>
    </lineage>
</organism>
<proteinExistence type="predicted"/>
<dbReference type="Pfam" id="PF00004">
    <property type="entry name" value="AAA"/>
    <property type="match status" value="2"/>
</dbReference>
<dbReference type="GO" id="GO:0005524">
    <property type="term" value="F:ATP binding"/>
    <property type="evidence" value="ECO:0007669"/>
    <property type="project" value="InterPro"/>
</dbReference>
<name>A0A3S2V9R3_9SPHN</name>
<dbReference type="InterPro" id="IPR050168">
    <property type="entry name" value="AAA_ATPase_domain"/>
</dbReference>
<dbReference type="AlphaFoldDB" id="A0A3S2V9R3"/>
<feature type="domain" description="AAA+ ATPase" evidence="1">
    <location>
        <begin position="456"/>
        <end position="587"/>
    </location>
</feature>
<dbReference type="InterPro" id="IPR003959">
    <property type="entry name" value="ATPase_AAA_core"/>
</dbReference>